<evidence type="ECO:0000313" key="13">
    <source>
        <dbReference type="Proteomes" id="UP000322899"/>
    </source>
</evidence>
<dbReference type="GO" id="GO:0016139">
    <property type="term" value="P:glycoside catabolic process"/>
    <property type="evidence" value="ECO:0007669"/>
    <property type="project" value="TreeGrafter"/>
</dbReference>
<evidence type="ECO:0000256" key="1">
    <source>
        <dbReference type="ARBA" id="ARBA00001255"/>
    </source>
</evidence>
<evidence type="ECO:0000256" key="8">
    <source>
        <dbReference type="SAM" id="SignalP"/>
    </source>
</evidence>
<dbReference type="Gene3D" id="2.60.40.1180">
    <property type="entry name" value="Golgi alpha-mannosidase II"/>
    <property type="match status" value="1"/>
</dbReference>
<dbReference type="EC" id="3.2.1.22" evidence="3 7"/>
<dbReference type="PANTHER" id="PTHR11452">
    <property type="entry name" value="ALPHA-GALACTOSIDASE/ALPHA-N-ACETYLGALACTOSAMINIDASE"/>
    <property type="match status" value="1"/>
</dbReference>
<dbReference type="OrthoDB" id="5795902at2759"/>
<evidence type="ECO:0000256" key="7">
    <source>
        <dbReference type="RuleBase" id="RU361168"/>
    </source>
</evidence>
<dbReference type="AlphaFoldDB" id="A0A5A8E733"/>
<evidence type="ECO:0000313" key="10">
    <source>
        <dbReference type="EMBL" id="KAA0154360.1"/>
    </source>
</evidence>
<evidence type="ECO:0000256" key="4">
    <source>
        <dbReference type="ARBA" id="ARBA00022729"/>
    </source>
</evidence>
<evidence type="ECO:0000256" key="5">
    <source>
        <dbReference type="ARBA" id="ARBA00022801"/>
    </source>
</evidence>
<gene>
    <name evidence="12" type="ORF">FNF27_05881</name>
    <name evidence="10" type="ORF">FNF29_02580</name>
    <name evidence="11" type="ORF">FNF31_04775</name>
</gene>
<keyword evidence="5 7" id="KW-0378">Hydrolase</keyword>
<dbReference type="GO" id="GO:0004557">
    <property type="term" value="F:alpha-galactosidase activity"/>
    <property type="evidence" value="ECO:0007669"/>
    <property type="project" value="UniProtKB-EC"/>
</dbReference>
<keyword evidence="4 8" id="KW-0732">Signal</keyword>
<dbReference type="Gene3D" id="3.20.20.70">
    <property type="entry name" value="Aldolase class I"/>
    <property type="match status" value="1"/>
</dbReference>
<dbReference type="InterPro" id="IPR041233">
    <property type="entry name" value="Melibiase_C"/>
</dbReference>
<feature type="domain" description="Alpha galactosidase C-terminal" evidence="9">
    <location>
        <begin position="327"/>
        <end position="399"/>
    </location>
</feature>
<proteinExistence type="inferred from homology"/>
<dbReference type="PANTHER" id="PTHR11452:SF83">
    <property type="entry name" value="ALPHA-GALACTOSIDASE"/>
    <property type="match status" value="1"/>
</dbReference>
<dbReference type="SUPFAM" id="SSF51011">
    <property type="entry name" value="Glycosyl hydrolase domain"/>
    <property type="match status" value="1"/>
</dbReference>
<feature type="chain" id="PRO_5033473027" description="Alpha-galactosidase" evidence="8">
    <location>
        <begin position="22"/>
        <end position="403"/>
    </location>
</feature>
<dbReference type="Proteomes" id="UP000325113">
    <property type="component" value="Unassembled WGS sequence"/>
</dbReference>
<dbReference type="InterPro" id="IPR017853">
    <property type="entry name" value="GH"/>
</dbReference>
<comment type="similarity">
    <text evidence="2 7">Belongs to the glycosyl hydrolase 27 family.</text>
</comment>
<dbReference type="InterPro" id="IPR002241">
    <property type="entry name" value="Glyco_hydro_27"/>
</dbReference>
<evidence type="ECO:0000256" key="2">
    <source>
        <dbReference type="ARBA" id="ARBA00009743"/>
    </source>
</evidence>
<name>A0A5A8E733_CAFRO</name>
<dbReference type="EMBL" id="VLTO01000045">
    <property type="protein sequence ID" value="KAA0172657.1"/>
    <property type="molecule type" value="Genomic_DNA"/>
</dbReference>
<protein>
    <recommendedName>
        <fullName evidence="3 7">Alpha-galactosidase</fullName>
        <ecNumber evidence="3 7">3.2.1.22</ecNumber>
    </recommendedName>
    <alternativeName>
        <fullName evidence="7">Melibiase</fullName>
    </alternativeName>
</protein>
<dbReference type="CDD" id="cd14792">
    <property type="entry name" value="GH27"/>
    <property type="match status" value="1"/>
</dbReference>
<evidence type="ECO:0000313" key="15">
    <source>
        <dbReference type="Proteomes" id="UP000325113"/>
    </source>
</evidence>
<dbReference type="Proteomes" id="UP000322899">
    <property type="component" value="Unassembled WGS sequence"/>
</dbReference>
<dbReference type="Pfam" id="PF17801">
    <property type="entry name" value="Melibiase_C"/>
    <property type="match status" value="1"/>
</dbReference>
<keyword evidence="14" id="KW-1185">Reference proteome</keyword>
<evidence type="ECO:0000256" key="6">
    <source>
        <dbReference type="ARBA" id="ARBA00023295"/>
    </source>
</evidence>
<dbReference type="EMBL" id="VLTN01000012">
    <property type="protein sequence ID" value="KAA0154360.1"/>
    <property type="molecule type" value="Genomic_DNA"/>
</dbReference>
<dbReference type="InterPro" id="IPR013785">
    <property type="entry name" value="Aldolase_TIM"/>
</dbReference>
<dbReference type="OMA" id="DRYPPMR"/>
<dbReference type="InterPro" id="IPR000111">
    <property type="entry name" value="Glyco_hydro_27/36_CS"/>
</dbReference>
<dbReference type="EMBL" id="VLTM01000052">
    <property type="protein sequence ID" value="KAA0159536.1"/>
    <property type="molecule type" value="Genomic_DNA"/>
</dbReference>
<dbReference type="Pfam" id="PF16499">
    <property type="entry name" value="Melibiase_2"/>
    <property type="match status" value="1"/>
</dbReference>
<dbReference type="GO" id="GO:0009311">
    <property type="term" value="P:oligosaccharide metabolic process"/>
    <property type="evidence" value="ECO:0007669"/>
    <property type="project" value="TreeGrafter"/>
</dbReference>
<evidence type="ECO:0000259" key="9">
    <source>
        <dbReference type="Pfam" id="PF17801"/>
    </source>
</evidence>
<feature type="signal peptide" evidence="8">
    <location>
        <begin position="1"/>
        <end position="21"/>
    </location>
</feature>
<evidence type="ECO:0000256" key="3">
    <source>
        <dbReference type="ARBA" id="ARBA00012755"/>
    </source>
</evidence>
<sequence>MRVTTAALAAVAAVCLSPASALDNGVALTPPMGWLSWERFRCNTDCTNDPENCISEQLYMDMADQMVADGYRDVGYEYVNIDDCWPAKQRVNGKQVPDPVRFPRGIKFLADYMHSRGLKLGLYSDAGTETCGGYPGIEGHEKVDLETFASWEIDSLKLDGCYFNNRTDYPAYYGMVSGLLNATERPILFSCSYPAYLQGNTFINYTYAAEICNGWRLYDDIQDNWGSVEGIINFWGQHQEELAPAAGPGHQNDPDMILVGDTALATPAAARTQLAIWSILSAPLLMSNDLRNMTHWQKEILLNTGVIAVNQDPLVKQGTRVALSVGEAWFKPLANGDVAVGLRNPSTSDTVLITAPLHLVGIPKGYATAVDLWNNSAVGTVRAAVTATVGPYDTAMFRLTPQT</sequence>
<dbReference type="PROSITE" id="PS00512">
    <property type="entry name" value="ALPHA_GALACTOSIDASE"/>
    <property type="match status" value="1"/>
</dbReference>
<evidence type="ECO:0000313" key="11">
    <source>
        <dbReference type="EMBL" id="KAA0159536.1"/>
    </source>
</evidence>
<keyword evidence="7" id="KW-1015">Disulfide bond</keyword>
<dbReference type="Proteomes" id="UP000323011">
    <property type="component" value="Unassembled WGS sequence"/>
</dbReference>
<comment type="caution">
    <text evidence="12">The sequence shown here is derived from an EMBL/GenBank/DDBJ whole genome shotgun (WGS) entry which is preliminary data.</text>
</comment>
<dbReference type="SUPFAM" id="SSF51445">
    <property type="entry name" value="(Trans)glycosidases"/>
    <property type="match status" value="1"/>
</dbReference>
<dbReference type="InterPro" id="IPR013780">
    <property type="entry name" value="Glyco_hydro_b"/>
</dbReference>
<reference evidence="13 14" key="1">
    <citation type="submission" date="2019-07" db="EMBL/GenBank/DDBJ databases">
        <title>Genomes of Cafeteria roenbergensis.</title>
        <authorList>
            <person name="Fischer M.G."/>
            <person name="Hackl T."/>
            <person name="Roman M."/>
        </authorList>
    </citation>
    <scope>NUCLEOTIDE SEQUENCE [LARGE SCALE GENOMIC DNA]</scope>
    <source>
        <strain evidence="10 14">BVI</strain>
        <strain evidence="11 15">Cflag</strain>
        <strain evidence="12 13">E4-10P</strain>
    </source>
</reference>
<evidence type="ECO:0000313" key="12">
    <source>
        <dbReference type="EMBL" id="KAA0172657.1"/>
    </source>
</evidence>
<evidence type="ECO:0000313" key="14">
    <source>
        <dbReference type="Proteomes" id="UP000323011"/>
    </source>
</evidence>
<comment type="catalytic activity">
    <reaction evidence="1 7">
        <text>Hydrolysis of terminal, non-reducing alpha-D-galactose residues in alpha-D-galactosides, including galactose oligosaccharides, galactomannans and galactolipids.</text>
        <dbReference type="EC" id="3.2.1.22"/>
    </reaction>
</comment>
<accession>A0A5A8E733</accession>
<keyword evidence="6 7" id="KW-0326">Glycosidase</keyword>
<dbReference type="GO" id="GO:0005737">
    <property type="term" value="C:cytoplasm"/>
    <property type="evidence" value="ECO:0007669"/>
    <property type="project" value="TreeGrafter"/>
</dbReference>
<dbReference type="FunFam" id="3.20.20.70:FF:000197">
    <property type="entry name" value="Alpha-galactosidase"/>
    <property type="match status" value="1"/>
</dbReference>
<organism evidence="12 13">
    <name type="scientific">Cafeteria roenbergensis</name>
    <name type="common">Marine flagellate</name>
    <dbReference type="NCBI Taxonomy" id="33653"/>
    <lineage>
        <taxon>Eukaryota</taxon>
        <taxon>Sar</taxon>
        <taxon>Stramenopiles</taxon>
        <taxon>Bigyra</taxon>
        <taxon>Opalozoa</taxon>
        <taxon>Bicosoecida</taxon>
        <taxon>Cafeteriaceae</taxon>
        <taxon>Cafeteria</taxon>
    </lineage>
</organism>
<dbReference type="PRINTS" id="PR00740">
    <property type="entry name" value="GLHYDRLASE27"/>
</dbReference>